<keyword evidence="2" id="KW-0805">Transcription regulation</keyword>
<dbReference type="NCBIfam" id="NF008361">
    <property type="entry name" value="PRK11151.1"/>
    <property type="match status" value="1"/>
</dbReference>
<accession>A0ABP7E1G2</accession>
<dbReference type="PRINTS" id="PR00039">
    <property type="entry name" value="HTHLYSR"/>
</dbReference>
<dbReference type="PANTHER" id="PTHR30346">
    <property type="entry name" value="TRANSCRIPTIONAL DUAL REGULATOR HCAR-RELATED"/>
    <property type="match status" value="1"/>
</dbReference>
<dbReference type="InterPro" id="IPR036388">
    <property type="entry name" value="WH-like_DNA-bd_sf"/>
</dbReference>
<dbReference type="PANTHER" id="PTHR30346:SF26">
    <property type="entry name" value="HYDROGEN PEROXIDE-INDUCIBLE GENES ACTIVATOR"/>
    <property type="match status" value="1"/>
</dbReference>
<gene>
    <name evidence="7" type="primary">oxyR</name>
    <name evidence="7" type="ORF">GCM10022421_19350</name>
</gene>
<evidence type="ECO:0000313" key="7">
    <source>
        <dbReference type="EMBL" id="GAA3712094.1"/>
    </source>
</evidence>
<dbReference type="SUPFAM" id="SSF46785">
    <property type="entry name" value="Winged helix' DNA-binding domain"/>
    <property type="match status" value="1"/>
</dbReference>
<dbReference type="InterPro" id="IPR005119">
    <property type="entry name" value="LysR_subst-bd"/>
</dbReference>
<keyword evidence="8" id="KW-1185">Reference proteome</keyword>
<dbReference type="Pfam" id="PF03466">
    <property type="entry name" value="LysR_substrate"/>
    <property type="match status" value="1"/>
</dbReference>
<keyword evidence="4" id="KW-0010">Activator</keyword>
<dbReference type="Gene3D" id="3.40.190.10">
    <property type="entry name" value="Periplasmic binding protein-like II"/>
    <property type="match status" value="2"/>
</dbReference>
<evidence type="ECO:0000256" key="2">
    <source>
        <dbReference type="ARBA" id="ARBA00023015"/>
    </source>
</evidence>
<dbReference type="EMBL" id="BAABDS010000030">
    <property type="protein sequence ID" value="GAA3712094.1"/>
    <property type="molecule type" value="Genomic_DNA"/>
</dbReference>
<evidence type="ECO:0000256" key="1">
    <source>
        <dbReference type="ARBA" id="ARBA00009437"/>
    </source>
</evidence>
<keyword evidence="3 7" id="KW-0238">DNA-binding</keyword>
<sequence length="310" mass="34530">MMAANAHADNGEDVNLRDLEYLVALAEERHFRKAAEKCFVSQPTLSGQLRKLEDELGVVLMERTSRKVLFTPAGDAITAQARRVLAETKELRDTARTFTEPMSGELHIGLIPTVGPYLLPHIIPVLKQHFPELHIYLYEAQTHTLLKQLADGDLDCLILAQLDSMDNFGSLPLYDEPMMLALPTEHAWAGREQIALNELQGEKLLMLEDGHCLRDQAMGFCFAAGIGEDNHFQATSLETLRNMVAAGSGLTLIPQLAVGLHNGNLGVNYLPVVNPEPHRTISLLYRIHSVRRPCFNEMAKVIRQLIKGLL</sequence>
<dbReference type="InterPro" id="IPR000847">
    <property type="entry name" value="LysR_HTH_N"/>
</dbReference>
<dbReference type="Proteomes" id="UP001501479">
    <property type="component" value="Unassembled WGS sequence"/>
</dbReference>
<dbReference type="GO" id="GO:0003677">
    <property type="term" value="F:DNA binding"/>
    <property type="evidence" value="ECO:0007669"/>
    <property type="project" value="UniProtKB-KW"/>
</dbReference>
<dbReference type="InterPro" id="IPR036390">
    <property type="entry name" value="WH_DNA-bd_sf"/>
</dbReference>
<dbReference type="PROSITE" id="PS50931">
    <property type="entry name" value="HTH_LYSR"/>
    <property type="match status" value="1"/>
</dbReference>
<feature type="domain" description="HTH lysR-type" evidence="6">
    <location>
        <begin position="14"/>
        <end position="71"/>
    </location>
</feature>
<organism evidence="7 8">
    <name type="scientific">Oceanisphaera sediminis</name>
    <dbReference type="NCBI Taxonomy" id="981381"/>
    <lineage>
        <taxon>Bacteria</taxon>
        <taxon>Pseudomonadati</taxon>
        <taxon>Pseudomonadota</taxon>
        <taxon>Gammaproteobacteria</taxon>
        <taxon>Aeromonadales</taxon>
        <taxon>Aeromonadaceae</taxon>
        <taxon>Oceanisphaera</taxon>
    </lineage>
</organism>
<keyword evidence="5" id="KW-0804">Transcription</keyword>
<comment type="similarity">
    <text evidence="1">Belongs to the LysR transcriptional regulatory family.</text>
</comment>
<proteinExistence type="inferred from homology"/>
<evidence type="ECO:0000256" key="5">
    <source>
        <dbReference type="ARBA" id="ARBA00023163"/>
    </source>
</evidence>
<dbReference type="Gene3D" id="1.10.10.10">
    <property type="entry name" value="Winged helix-like DNA-binding domain superfamily/Winged helix DNA-binding domain"/>
    <property type="match status" value="1"/>
</dbReference>
<dbReference type="SUPFAM" id="SSF53850">
    <property type="entry name" value="Periplasmic binding protein-like II"/>
    <property type="match status" value="1"/>
</dbReference>
<evidence type="ECO:0000256" key="4">
    <source>
        <dbReference type="ARBA" id="ARBA00023159"/>
    </source>
</evidence>
<protein>
    <submittedName>
        <fullName evidence="7">DNA-binding transcriptional regulator OxyR</fullName>
    </submittedName>
</protein>
<evidence type="ECO:0000259" key="6">
    <source>
        <dbReference type="PROSITE" id="PS50931"/>
    </source>
</evidence>
<comment type="caution">
    <text evidence="7">The sequence shown here is derived from an EMBL/GenBank/DDBJ whole genome shotgun (WGS) entry which is preliminary data.</text>
</comment>
<name>A0ABP7E1G2_9GAMM</name>
<evidence type="ECO:0000313" key="8">
    <source>
        <dbReference type="Proteomes" id="UP001501479"/>
    </source>
</evidence>
<reference evidence="8" key="1">
    <citation type="journal article" date="2019" name="Int. J. Syst. Evol. Microbiol.">
        <title>The Global Catalogue of Microorganisms (GCM) 10K type strain sequencing project: providing services to taxonomists for standard genome sequencing and annotation.</title>
        <authorList>
            <consortium name="The Broad Institute Genomics Platform"/>
            <consortium name="The Broad Institute Genome Sequencing Center for Infectious Disease"/>
            <person name="Wu L."/>
            <person name="Ma J."/>
        </authorList>
    </citation>
    <scope>NUCLEOTIDE SEQUENCE [LARGE SCALE GENOMIC DNA]</scope>
    <source>
        <strain evidence="8">JCM 17329</strain>
    </source>
</reference>
<evidence type="ECO:0000256" key="3">
    <source>
        <dbReference type="ARBA" id="ARBA00023125"/>
    </source>
</evidence>
<dbReference type="Pfam" id="PF00126">
    <property type="entry name" value="HTH_1"/>
    <property type="match status" value="1"/>
</dbReference>
<dbReference type="CDD" id="cd08411">
    <property type="entry name" value="PBP2_OxyR"/>
    <property type="match status" value="1"/>
</dbReference>